<dbReference type="GO" id="GO:0005737">
    <property type="term" value="C:cytoplasm"/>
    <property type="evidence" value="ECO:0007669"/>
    <property type="project" value="TreeGrafter"/>
</dbReference>
<evidence type="ECO:0000313" key="10">
    <source>
        <dbReference type="Proteomes" id="UP000373449"/>
    </source>
</evidence>
<dbReference type="Pfam" id="PF07992">
    <property type="entry name" value="Pyr_redox_2"/>
    <property type="match status" value="1"/>
</dbReference>
<dbReference type="InterPro" id="IPR028202">
    <property type="entry name" value="Reductase_C"/>
</dbReference>
<comment type="cofactor">
    <cofactor evidence="1">
        <name>FAD</name>
        <dbReference type="ChEBI" id="CHEBI:57692"/>
    </cofactor>
</comment>
<keyword evidence="9" id="KW-1185">Reference proteome</keyword>
<dbReference type="GO" id="GO:0051213">
    <property type="term" value="F:dioxygenase activity"/>
    <property type="evidence" value="ECO:0007669"/>
    <property type="project" value="UniProtKB-KW"/>
</dbReference>
<dbReference type="SUPFAM" id="SSF55424">
    <property type="entry name" value="FAD/NAD-linked reductases, dimerisation (C-terminal) domain"/>
    <property type="match status" value="1"/>
</dbReference>
<dbReference type="EMBL" id="PDDX01000001">
    <property type="protein sequence ID" value="PHI28301.1"/>
    <property type="molecule type" value="Genomic_DNA"/>
</dbReference>
<name>A0A2C6DHK9_9GAMM</name>
<dbReference type="EC" id="1.18.1.3" evidence="8"/>
<evidence type="ECO:0000313" key="7">
    <source>
        <dbReference type="EMBL" id="PHI28301.1"/>
    </source>
</evidence>
<proteinExistence type="predicted"/>
<reference evidence="8 10" key="3">
    <citation type="submission" date="2019-03" db="EMBL/GenBank/DDBJ databases">
        <authorList>
            <consortium name="Pathogen Informatics"/>
        </authorList>
    </citation>
    <scope>NUCLEOTIDE SEQUENCE [LARGE SCALE GENOMIC DNA]</scope>
    <source>
        <strain evidence="8 10">NCTC12282</strain>
    </source>
</reference>
<accession>A0A2C6DHK9</accession>
<dbReference type="Pfam" id="PF14759">
    <property type="entry name" value="Reductase_C"/>
    <property type="match status" value="1"/>
</dbReference>
<dbReference type="InterPro" id="IPR050446">
    <property type="entry name" value="FAD-oxidoreductase/Apoptosis"/>
</dbReference>
<dbReference type="InterPro" id="IPR016156">
    <property type="entry name" value="FAD/NAD-linked_Rdtase_dimer_sf"/>
</dbReference>
<sequence length="412" mass="44967">MNQIPNQEQQEDAGIVIIGGGQAGGWAAKTLRESGYTGKLSVIGDEPHDFYERPPLSKAVLLDSEGQLGLTRLFSEEAVAALNIDWHRPLRADGILRDKQQVIMSNGEKLPYRQLLIATGGRPRRPEGLWQSHKKVLTLRSWNDALQLRTQLAQSKTLAVVGGGWIGLEIAASARKMGIAVTVFERQSALCLRSIGSEVSQALLELHQNQGVEVICGCGDITLTDNNGQPELKSELTESQTFDLVVVGIGVILNLELAQQAGLEVRGGGIVVDDQGRTSDPAIFAAGDVALHSSLGICLQSWAYAQNQAITTARSMLDIGQQGYEEQAWLWSDQYAENIQILGIPANDSHCVIRQDGSSKVYFYLNANNQLVQMVAFNDARTIKLGKRWLLAKRELDPAQLSDPSFSLMALK</sequence>
<feature type="domain" description="Reductase C-terminal" evidence="6">
    <location>
        <begin position="329"/>
        <end position="411"/>
    </location>
</feature>
<feature type="domain" description="FAD/NAD(P)-binding" evidence="5">
    <location>
        <begin position="15"/>
        <end position="308"/>
    </location>
</feature>
<keyword evidence="3" id="KW-0274">FAD</keyword>
<evidence type="ECO:0000313" key="8">
    <source>
        <dbReference type="EMBL" id="VFS46192.1"/>
    </source>
</evidence>
<evidence type="ECO:0000313" key="9">
    <source>
        <dbReference type="Proteomes" id="UP000224974"/>
    </source>
</evidence>
<dbReference type="PRINTS" id="PR00411">
    <property type="entry name" value="PNDRDTASEI"/>
</dbReference>
<dbReference type="PANTHER" id="PTHR43557:SF2">
    <property type="entry name" value="RIESKE DOMAIN-CONTAINING PROTEIN-RELATED"/>
    <property type="match status" value="1"/>
</dbReference>
<dbReference type="PRINTS" id="PR00368">
    <property type="entry name" value="FADPNR"/>
</dbReference>
<dbReference type="SUPFAM" id="SSF51905">
    <property type="entry name" value="FAD/NAD(P)-binding domain"/>
    <property type="match status" value="1"/>
</dbReference>
<reference evidence="7" key="2">
    <citation type="submission" date="2017-09" db="EMBL/GenBank/DDBJ databases">
        <title>FDA dAtabase for Regulatory Grade micrObial Sequences (FDA-ARGOS): Supporting development and validation of Infectious Disease Dx tests.</title>
        <authorList>
            <person name="Minogue T."/>
            <person name="Wolcott M."/>
            <person name="Wasieloski L."/>
            <person name="Aguilar W."/>
            <person name="Moore D."/>
            <person name="Tallon L.J."/>
            <person name="Sadzewicz L."/>
            <person name="Ott S."/>
            <person name="Zhao X."/>
            <person name="Nagaraj S."/>
            <person name="Vavikolanu K."/>
            <person name="Aluvathingal J."/>
            <person name="Nadendla S."/>
            <person name="Sichtig H."/>
        </authorList>
    </citation>
    <scope>NUCLEOTIDE SEQUENCE</scope>
    <source>
        <strain evidence="7">FDAARGOS_387</strain>
    </source>
</reference>
<evidence type="ECO:0000256" key="4">
    <source>
        <dbReference type="ARBA" id="ARBA00023002"/>
    </source>
</evidence>
<keyword evidence="8" id="KW-0223">Dioxygenase</keyword>
<dbReference type="Gene3D" id="3.30.390.30">
    <property type="match status" value="1"/>
</dbReference>
<keyword evidence="4 8" id="KW-0560">Oxidoreductase</keyword>
<evidence type="ECO:0000259" key="5">
    <source>
        <dbReference type="Pfam" id="PF07992"/>
    </source>
</evidence>
<dbReference type="GO" id="GO:0016651">
    <property type="term" value="F:oxidoreductase activity, acting on NAD(P)H"/>
    <property type="evidence" value="ECO:0007669"/>
    <property type="project" value="TreeGrafter"/>
</dbReference>
<gene>
    <name evidence="8" type="primary">andAa</name>
    <name evidence="7" type="ORF">CRN84_02590</name>
    <name evidence="8" type="ORF">NCTC12282_01083</name>
</gene>
<dbReference type="AlphaFoldDB" id="A0A2C6DHK9"/>
<evidence type="ECO:0000259" key="6">
    <source>
        <dbReference type="Pfam" id="PF14759"/>
    </source>
</evidence>
<dbReference type="InterPro" id="IPR036188">
    <property type="entry name" value="FAD/NAD-bd_sf"/>
</dbReference>
<dbReference type="PANTHER" id="PTHR43557">
    <property type="entry name" value="APOPTOSIS-INDUCING FACTOR 1"/>
    <property type="match status" value="1"/>
</dbReference>
<reference evidence="9" key="1">
    <citation type="submission" date="2017-09" db="EMBL/GenBank/DDBJ databases">
        <title>FDA dAtabase for Regulatory Grade micrObial Sequences (FDA-ARGOS): Supporting development and validation of Infectious Disease Dx tests.</title>
        <authorList>
            <person name="Minogue T."/>
            <person name="Wolcott M."/>
            <person name="Wasieloski L."/>
            <person name="Aguilar W."/>
            <person name="Moore D."/>
            <person name="Tallon L."/>
            <person name="Sadzewicz L."/>
            <person name="Ott S."/>
            <person name="Zhao X."/>
            <person name="Nagaraj S."/>
            <person name="Vavikolanu K."/>
            <person name="Aluvathingal J."/>
            <person name="Nadendla S."/>
            <person name="Sichtig H."/>
        </authorList>
    </citation>
    <scope>NUCLEOTIDE SEQUENCE [LARGE SCALE GENOMIC DNA]</scope>
    <source>
        <strain evidence="9">FDAARGOS_387</strain>
    </source>
</reference>
<dbReference type="OrthoDB" id="9800167at2"/>
<evidence type="ECO:0000256" key="2">
    <source>
        <dbReference type="ARBA" id="ARBA00022630"/>
    </source>
</evidence>
<evidence type="ECO:0000256" key="1">
    <source>
        <dbReference type="ARBA" id="ARBA00001974"/>
    </source>
</evidence>
<organism evidence="7 9">
    <name type="scientific">Budvicia aquatica</name>
    <dbReference type="NCBI Taxonomy" id="82979"/>
    <lineage>
        <taxon>Bacteria</taxon>
        <taxon>Pseudomonadati</taxon>
        <taxon>Pseudomonadota</taxon>
        <taxon>Gammaproteobacteria</taxon>
        <taxon>Enterobacterales</taxon>
        <taxon>Budviciaceae</taxon>
        <taxon>Budvicia</taxon>
    </lineage>
</organism>
<protein>
    <submittedName>
        <fullName evidence="8">Anthranilate 1,2-dioxygenase system ferredoxin--NAD(+) reductase component</fullName>
        <ecNumber evidence="8">1.18.1.3</ecNumber>
    </submittedName>
    <submittedName>
        <fullName evidence="7">Pyridine nucleotide-disulfide oxidoreductase</fullName>
    </submittedName>
</protein>
<evidence type="ECO:0000256" key="3">
    <source>
        <dbReference type="ARBA" id="ARBA00022827"/>
    </source>
</evidence>
<dbReference type="GO" id="GO:0008860">
    <property type="term" value="F:ferredoxin-NAD+ reductase activity"/>
    <property type="evidence" value="ECO:0007669"/>
    <property type="project" value="UniProtKB-EC"/>
</dbReference>
<dbReference type="EMBL" id="CAADJA010000002">
    <property type="protein sequence ID" value="VFS46192.1"/>
    <property type="molecule type" value="Genomic_DNA"/>
</dbReference>
<dbReference type="Proteomes" id="UP000224974">
    <property type="component" value="Unassembled WGS sequence"/>
</dbReference>
<dbReference type="Proteomes" id="UP000373449">
    <property type="component" value="Unassembled WGS sequence"/>
</dbReference>
<dbReference type="RefSeq" id="WP_051323347.1">
    <property type="nucleotide sequence ID" value="NZ_CAADJA010000002.1"/>
</dbReference>
<keyword evidence="2" id="KW-0285">Flavoprotein</keyword>
<dbReference type="STRING" id="1111728.GCA_000427805_02459"/>
<dbReference type="Gene3D" id="3.50.50.60">
    <property type="entry name" value="FAD/NAD(P)-binding domain"/>
    <property type="match status" value="2"/>
</dbReference>
<dbReference type="InterPro" id="IPR023753">
    <property type="entry name" value="FAD/NAD-binding_dom"/>
</dbReference>